<evidence type="ECO:0000313" key="3">
    <source>
        <dbReference type="WBParaSite" id="GPUH_0002241001-mRNA-1"/>
    </source>
</evidence>
<dbReference type="InterPro" id="IPR051710">
    <property type="entry name" value="Phosphatase_SH3-domain"/>
</dbReference>
<evidence type="ECO:0000313" key="2">
    <source>
        <dbReference type="Proteomes" id="UP000271098"/>
    </source>
</evidence>
<dbReference type="SUPFAM" id="SSF53254">
    <property type="entry name" value="Phosphoglycerate mutase-like"/>
    <property type="match status" value="1"/>
</dbReference>
<organism evidence="3">
    <name type="scientific">Gongylonema pulchrum</name>
    <dbReference type="NCBI Taxonomy" id="637853"/>
    <lineage>
        <taxon>Eukaryota</taxon>
        <taxon>Metazoa</taxon>
        <taxon>Ecdysozoa</taxon>
        <taxon>Nematoda</taxon>
        <taxon>Chromadorea</taxon>
        <taxon>Rhabditida</taxon>
        <taxon>Spirurina</taxon>
        <taxon>Spiruromorpha</taxon>
        <taxon>Spiruroidea</taxon>
        <taxon>Gongylonematidae</taxon>
        <taxon>Gongylonema</taxon>
    </lineage>
</organism>
<protein>
    <submittedName>
        <fullName evidence="3">Protein UBASH3A homolog</fullName>
    </submittedName>
</protein>
<dbReference type="AlphaFoldDB" id="A0A183EN42"/>
<dbReference type="Gene3D" id="3.40.50.1240">
    <property type="entry name" value="Phosphoglycerate mutase-like"/>
    <property type="match status" value="1"/>
</dbReference>
<dbReference type="InterPro" id="IPR013078">
    <property type="entry name" value="His_Pase_superF_clade-1"/>
</dbReference>
<accession>A0A183EN42</accession>
<dbReference type="GO" id="GO:0016791">
    <property type="term" value="F:phosphatase activity"/>
    <property type="evidence" value="ECO:0007669"/>
    <property type="project" value="UniProtKB-ARBA"/>
</dbReference>
<dbReference type="Proteomes" id="UP000271098">
    <property type="component" value="Unassembled WGS sequence"/>
</dbReference>
<dbReference type="InterPro" id="IPR029033">
    <property type="entry name" value="His_PPase_superfam"/>
</dbReference>
<dbReference type="OrthoDB" id="414418at2759"/>
<gene>
    <name evidence="1" type="ORF">GPUH_LOCUS22383</name>
</gene>
<sequence length="216" mass="24136">MASSGRALRDQNVQIDQVYCSPSLRCVQTAVGIIKGMESRTLSINIEPGLYEWTRWCGSELPSWMEAEEFAKLGYPVNDCYSPVMRPADLWLTETLNDYYDRSFALIREILRNHDKGTVLLVAHGPSMDALTRQICGGAPRTVEELMSKLRQIPYLACLQIQEQCKSGDTDSLNNKNGGSSEVWKYAGSPIPSLTHSANPSFDPEFVLLLIAMEII</sequence>
<name>A0A183EN42_9BILA</name>
<evidence type="ECO:0000313" key="1">
    <source>
        <dbReference type="EMBL" id="VDN39933.1"/>
    </source>
</evidence>
<keyword evidence="2" id="KW-1185">Reference proteome</keyword>
<dbReference type="CDD" id="cd07067">
    <property type="entry name" value="HP_PGM_like"/>
    <property type="match status" value="1"/>
</dbReference>
<reference evidence="3" key="1">
    <citation type="submission" date="2016-06" db="UniProtKB">
        <authorList>
            <consortium name="WormBaseParasite"/>
        </authorList>
    </citation>
    <scope>IDENTIFICATION</scope>
</reference>
<dbReference type="WBParaSite" id="GPUH_0002241001-mRNA-1">
    <property type="protein sequence ID" value="GPUH_0002241001-mRNA-1"/>
    <property type="gene ID" value="GPUH_0002241001"/>
</dbReference>
<dbReference type="Pfam" id="PF00300">
    <property type="entry name" value="His_Phos_1"/>
    <property type="match status" value="1"/>
</dbReference>
<dbReference type="PANTHER" id="PTHR16469">
    <property type="entry name" value="UBIQUITIN-ASSOCIATED AND SH3 DOMAIN-CONTAINING BA-RELATED"/>
    <property type="match status" value="1"/>
</dbReference>
<dbReference type="PANTHER" id="PTHR16469:SF27">
    <property type="entry name" value="UBIQUITIN-ASSOCIATED AND SH3 DOMAIN-CONTAINING BA-RELATED"/>
    <property type="match status" value="1"/>
</dbReference>
<dbReference type="EMBL" id="UYRT01094959">
    <property type="protein sequence ID" value="VDN39933.1"/>
    <property type="molecule type" value="Genomic_DNA"/>
</dbReference>
<proteinExistence type="predicted"/>
<reference evidence="1 2" key="2">
    <citation type="submission" date="2018-11" db="EMBL/GenBank/DDBJ databases">
        <authorList>
            <consortium name="Pathogen Informatics"/>
        </authorList>
    </citation>
    <scope>NUCLEOTIDE SEQUENCE [LARGE SCALE GENOMIC DNA]</scope>
</reference>